<evidence type="ECO:0000256" key="12">
    <source>
        <dbReference type="ARBA" id="ARBA00023136"/>
    </source>
</evidence>
<evidence type="ECO:0000256" key="2">
    <source>
        <dbReference type="ARBA" id="ARBA00005967"/>
    </source>
</evidence>
<dbReference type="AlphaFoldDB" id="A0A1G2B3L8"/>
<dbReference type="STRING" id="1798542.A3F54_04890"/>
<feature type="binding site" evidence="18">
    <location>
        <position position="22"/>
    </location>
    <ligand>
        <name>a divalent metal cation</name>
        <dbReference type="ChEBI" id="CHEBI:60240"/>
    </ligand>
</feature>
<feature type="binding site" evidence="17">
    <location>
        <position position="3"/>
    </location>
    <ligand>
        <name>ATP</name>
        <dbReference type="ChEBI" id="CHEBI:30616"/>
    </ligand>
</feature>
<keyword evidence="11" id="KW-0443">Lipid metabolism</keyword>
<protein>
    <recommendedName>
        <fullName evidence="22">Diacylglycerol kinase</fullName>
    </recommendedName>
</protein>
<feature type="transmembrane region" description="Helical" evidence="19">
    <location>
        <begin position="90"/>
        <end position="114"/>
    </location>
</feature>
<evidence type="ECO:0000256" key="13">
    <source>
        <dbReference type="ARBA" id="ARBA00023209"/>
    </source>
</evidence>
<evidence type="ECO:0000256" key="16">
    <source>
        <dbReference type="PIRSR" id="PIRSR600829-2"/>
    </source>
</evidence>
<keyword evidence="18" id="KW-0460">Magnesium</keyword>
<sequence>MKRFLKSFHFACRGLVYTWQQEQNFRVQSVAACIVIIFMIVFRTNTAESVALIGVIALVLILELVNTVFEKMVDILKPRMFHYVGIIKDMMASAVLLASAAAIGVGILIFYPYIRDLLFY</sequence>
<evidence type="ECO:0000256" key="18">
    <source>
        <dbReference type="PIRSR" id="PIRSR600829-4"/>
    </source>
</evidence>
<evidence type="ECO:0000256" key="6">
    <source>
        <dbReference type="ARBA" id="ARBA00022692"/>
    </source>
</evidence>
<evidence type="ECO:0000313" key="21">
    <source>
        <dbReference type="Proteomes" id="UP000176952"/>
    </source>
</evidence>
<feature type="binding site" evidence="17">
    <location>
        <position position="22"/>
    </location>
    <ligand>
        <name>ATP</name>
        <dbReference type="ChEBI" id="CHEBI:30616"/>
    </ligand>
</feature>
<dbReference type="GO" id="GO:0005524">
    <property type="term" value="F:ATP binding"/>
    <property type="evidence" value="ECO:0007669"/>
    <property type="project" value="UniProtKB-KW"/>
</dbReference>
<keyword evidence="12 19" id="KW-0472">Membrane</keyword>
<evidence type="ECO:0000313" key="20">
    <source>
        <dbReference type="EMBL" id="OGY83782.1"/>
    </source>
</evidence>
<dbReference type="PANTHER" id="PTHR34299:SF1">
    <property type="entry name" value="DIACYLGLYCEROL KINASE"/>
    <property type="match status" value="1"/>
</dbReference>
<reference evidence="20 21" key="1">
    <citation type="journal article" date="2016" name="Nat. Commun.">
        <title>Thousands of microbial genomes shed light on interconnected biogeochemical processes in an aquifer system.</title>
        <authorList>
            <person name="Anantharaman K."/>
            <person name="Brown C.T."/>
            <person name="Hug L.A."/>
            <person name="Sharon I."/>
            <person name="Castelle C.J."/>
            <person name="Probst A.J."/>
            <person name="Thomas B.C."/>
            <person name="Singh A."/>
            <person name="Wilkins M.J."/>
            <person name="Karaoz U."/>
            <person name="Brodie E.L."/>
            <person name="Williams K.H."/>
            <person name="Hubbard S.S."/>
            <person name="Banfield J.F."/>
        </authorList>
    </citation>
    <scope>NUCLEOTIDE SEQUENCE [LARGE SCALE GENOMIC DNA]</scope>
</reference>
<evidence type="ECO:0000256" key="10">
    <source>
        <dbReference type="ARBA" id="ARBA00022989"/>
    </source>
</evidence>
<keyword evidence="4" id="KW-0444">Lipid biosynthesis</keyword>
<dbReference type="GO" id="GO:0016301">
    <property type="term" value="F:kinase activity"/>
    <property type="evidence" value="ECO:0007669"/>
    <property type="project" value="UniProtKB-KW"/>
</dbReference>
<keyword evidence="13" id="KW-0594">Phospholipid biosynthesis</keyword>
<evidence type="ECO:0000256" key="9">
    <source>
        <dbReference type="ARBA" id="ARBA00022840"/>
    </source>
</evidence>
<comment type="similarity">
    <text evidence="2">Belongs to the bacterial diacylglycerol kinase family.</text>
</comment>
<evidence type="ECO:0000256" key="17">
    <source>
        <dbReference type="PIRSR" id="PIRSR600829-3"/>
    </source>
</evidence>
<comment type="cofactor">
    <cofactor evidence="18">
        <name>Mg(2+)</name>
        <dbReference type="ChEBI" id="CHEBI:18420"/>
    </cofactor>
    <text evidence="18">Mn(2+), Zn(2+), Cd(2+) and Co(2+) support activity to lesser extents.</text>
</comment>
<dbReference type="PANTHER" id="PTHR34299">
    <property type="entry name" value="DIACYLGLYCEROL KINASE"/>
    <property type="match status" value="1"/>
</dbReference>
<proteinExistence type="inferred from homology"/>
<keyword evidence="7 17" id="KW-0547">Nucleotide-binding</keyword>
<keyword evidence="3" id="KW-1003">Cell membrane</keyword>
<evidence type="ECO:0000256" key="14">
    <source>
        <dbReference type="ARBA" id="ARBA00023264"/>
    </source>
</evidence>
<keyword evidence="14" id="KW-1208">Phospholipid metabolism</keyword>
<comment type="caution">
    <text evidence="20">The sequence shown here is derived from an EMBL/GenBank/DDBJ whole genome shotgun (WGS) entry which is preliminary data.</text>
</comment>
<evidence type="ECO:0000256" key="8">
    <source>
        <dbReference type="ARBA" id="ARBA00022777"/>
    </source>
</evidence>
<dbReference type="GO" id="GO:0008654">
    <property type="term" value="P:phospholipid biosynthetic process"/>
    <property type="evidence" value="ECO:0007669"/>
    <property type="project" value="UniProtKB-KW"/>
</dbReference>
<feature type="active site" description="Proton acceptor" evidence="15">
    <location>
        <position position="63"/>
    </location>
</feature>
<dbReference type="InterPro" id="IPR036945">
    <property type="entry name" value="DAGK_sf"/>
</dbReference>
<dbReference type="Gene3D" id="1.10.287.3610">
    <property type="match status" value="1"/>
</dbReference>
<comment type="subcellular location">
    <subcellularLocation>
        <location evidence="1">Cell membrane</location>
        <topology evidence="1">Multi-pass membrane protein</topology>
    </subcellularLocation>
</comment>
<dbReference type="InterPro" id="IPR000829">
    <property type="entry name" value="DAGK"/>
</dbReference>
<feature type="binding site" evidence="16">
    <location>
        <position position="3"/>
    </location>
    <ligand>
        <name>substrate</name>
    </ligand>
</feature>
<evidence type="ECO:0000256" key="19">
    <source>
        <dbReference type="SAM" id="Phobius"/>
    </source>
</evidence>
<feature type="transmembrane region" description="Helical" evidence="19">
    <location>
        <begin position="50"/>
        <end position="69"/>
    </location>
</feature>
<feature type="transmembrane region" description="Helical" evidence="19">
    <location>
        <begin position="25"/>
        <end position="44"/>
    </location>
</feature>
<feature type="binding site" evidence="17">
    <location>
        <position position="70"/>
    </location>
    <ligand>
        <name>ATP</name>
        <dbReference type="ChEBI" id="CHEBI:30616"/>
    </ligand>
</feature>
<name>A0A1G2B3L8_9BACT</name>
<dbReference type="GO" id="GO:0005886">
    <property type="term" value="C:plasma membrane"/>
    <property type="evidence" value="ECO:0007669"/>
    <property type="project" value="UniProtKB-SubCell"/>
</dbReference>
<evidence type="ECO:0000256" key="1">
    <source>
        <dbReference type="ARBA" id="ARBA00004651"/>
    </source>
</evidence>
<dbReference type="CDD" id="cd14263">
    <property type="entry name" value="DAGK_IM_like"/>
    <property type="match status" value="1"/>
</dbReference>
<accession>A0A1G2B3L8</accession>
<keyword evidence="8" id="KW-0418">Kinase</keyword>
<keyword evidence="9 17" id="KW-0067">ATP-binding</keyword>
<evidence type="ECO:0000256" key="15">
    <source>
        <dbReference type="PIRSR" id="PIRSR600829-1"/>
    </source>
</evidence>
<feature type="binding site" evidence="17">
    <location>
        <begin position="88"/>
        <end position="89"/>
    </location>
    <ligand>
        <name>ATP</name>
        <dbReference type="ChEBI" id="CHEBI:30616"/>
    </ligand>
</feature>
<gene>
    <name evidence="20" type="ORF">A3F54_04890</name>
</gene>
<evidence type="ECO:0000256" key="4">
    <source>
        <dbReference type="ARBA" id="ARBA00022516"/>
    </source>
</evidence>
<keyword evidence="6 19" id="KW-0812">Transmembrane</keyword>
<evidence type="ECO:0000256" key="11">
    <source>
        <dbReference type="ARBA" id="ARBA00023098"/>
    </source>
</evidence>
<dbReference type="Proteomes" id="UP000176952">
    <property type="component" value="Unassembled WGS sequence"/>
</dbReference>
<evidence type="ECO:0000256" key="3">
    <source>
        <dbReference type="ARBA" id="ARBA00022475"/>
    </source>
</evidence>
<feature type="binding site" evidence="16">
    <location>
        <position position="63"/>
    </location>
    <ligand>
        <name>substrate</name>
    </ligand>
</feature>
<feature type="binding site" evidence="18">
    <location>
        <position position="70"/>
    </location>
    <ligand>
        <name>a divalent metal cation</name>
        <dbReference type="ChEBI" id="CHEBI:60240"/>
    </ligand>
</feature>
<dbReference type="Pfam" id="PF01219">
    <property type="entry name" value="DAGK_prokar"/>
    <property type="match status" value="1"/>
</dbReference>
<keyword evidence="5" id="KW-0808">Transferase</keyword>
<evidence type="ECO:0000256" key="7">
    <source>
        <dbReference type="ARBA" id="ARBA00022741"/>
    </source>
</evidence>
<keyword evidence="18" id="KW-0479">Metal-binding</keyword>
<dbReference type="EMBL" id="MHKD01000019">
    <property type="protein sequence ID" value="OGY83782.1"/>
    <property type="molecule type" value="Genomic_DNA"/>
</dbReference>
<evidence type="ECO:0008006" key="22">
    <source>
        <dbReference type="Google" id="ProtNLM"/>
    </source>
</evidence>
<keyword evidence="10 19" id="KW-1133">Transmembrane helix</keyword>
<organism evidence="20 21">
    <name type="scientific">Candidatus Kerfeldbacteria bacterium RIFCSPHIGHO2_12_FULL_48_17</name>
    <dbReference type="NCBI Taxonomy" id="1798542"/>
    <lineage>
        <taxon>Bacteria</taxon>
        <taxon>Candidatus Kerfeldiibacteriota</taxon>
    </lineage>
</organism>
<evidence type="ECO:0000256" key="5">
    <source>
        <dbReference type="ARBA" id="ARBA00022679"/>
    </source>
</evidence>
<dbReference type="GO" id="GO:0046872">
    <property type="term" value="F:metal ion binding"/>
    <property type="evidence" value="ECO:0007669"/>
    <property type="project" value="UniProtKB-KW"/>
</dbReference>